<comment type="caution">
    <text evidence="2">The sequence shown here is derived from an EMBL/GenBank/DDBJ whole genome shotgun (WGS) entry which is preliminary data.</text>
</comment>
<dbReference type="EMBL" id="MTHB01000277">
    <property type="protein sequence ID" value="OXC72440.1"/>
    <property type="molecule type" value="Genomic_DNA"/>
</dbReference>
<dbReference type="OrthoDB" id="63962at2"/>
<dbReference type="Proteomes" id="UP000214720">
    <property type="component" value="Unassembled WGS sequence"/>
</dbReference>
<dbReference type="Pfam" id="PF13618">
    <property type="entry name" value="Gluconate_2-dh3"/>
    <property type="match status" value="1"/>
</dbReference>
<accession>A0A226WNP9</accession>
<evidence type="ECO:0000313" key="2">
    <source>
        <dbReference type="EMBL" id="OXC72440.1"/>
    </source>
</evidence>
<evidence type="ECO:0000256" key="1">
    <source>
        <dbReference type="SAM" id="MobiDB-lite"/>
    </source>
</evidence>
<evidence type="ECO:0000313" key="3">
    <source>
        <dbReference type="Proteomes" id="UP000214720"/>
    </source>
</evidence>
<feature type="region of interest" description="Disordered" evidence="1">
    <location>
        <begin position="197"/>
        <end position="217"/>
    </location>
</feature>
<dbReference type="RefSeq" id="WP_089165747.1">
    <property type="nucleotide sequence ID" value="NZ_MTHB01000277.1"/>
</dbReference>
<sequence>MTTIPCTRYPGYNVLDKRDTPSWDEATRKVVDERLATPNDPRFFNAVEWTTVTALCACIMPQASDRPAIPLPALLDAKLFNNEGDGYRNARLLPMRTAWQVGLAAMDQESRTRSELPFASLGSAQRVDLLKEMQRGELNCSVWQGMPSELFFAKRVLHDICGAYYSHPQAWSEIGFGGPANPRGYVRMYFDRRDPWEAAEAKPDDEGKAYQENRRAR</sequence>
<reference evidence="3" key="1">
    <citation type="submission" date="2017-01" db="EMBL/GenBank/DDBJ databases">
        <title>Genome Analysis of Deinococcus marmoris KOPRI26562.</title>
        <authorList>
            <person name="Kim J.H."/>
            <person name="Oh H.-M."/>
        </authorList>
    </citation>
    <scope>NUCLEOTIDE SEQUENCE [LARGE SCALE GENOMIC DNA]</scope>
    <source>
        <strain evidence="3">PAMC 26633</strain>
    </source>
</reference>
<protein>
    <recommendedName>
        <fullName evidence="4">Gluconate 2-dehydrogenase subunit 3-like protein</fullName>
    </recommendedName>
</protein>
<organism evidence="2 3">
    <name type="scientific">Caballeronia sordidicola</name>
    <name type="common">Burkholderia sordidicola</name>
    <dbReference type="NCBI Taxonomy" id="196367"/>
    <lineage>
        <taxon>Bacteria</taxon>
        <taxon>Pseudomonadati</taxon>
        <taxon>Pseudomonadota</taxon>
        <taxon>Betaproteobacteria</taxon>
        <taxon>Burkholderiales</taxon>
        <taxon>Burkholderiaceae</taxon>
        <taxon>Caballeronia</taxon>
    </lineage>
</organism>
<evidence type="ECO:0008006" key="4">
    <source>
        <dbReference type="Google" id="ProtNLM"/>
    </source>
</evidence>
<name>A0A226WNP9_CABSO</name>
<proteinExistence type="predicted"/>
<dbReference type="InterPro" id="IPR027056">
    <property type="entry name" value="Gluconate_2DH_su3"/>
</dbReference>
<gene>
    <name evidence="2" type="ORF">BSU04_41960</name>
</gene>
<dbReference type="AlphaFoldDB" id="A0A226WNP9"/>